<feature type="compositionally biased region" description="Polar residues" evidence="1">
    <location>
        <begin position="298"/>
        <end position="311"/>
    </location>
</feature>
<dbReference type="OrthoDB" id="348480at2759"/>
<feature type="compositionally biased region" description="Low complexity" evidence="1">
    <location>
        <begin position="339"/>
        <end position="361"/>
    </location>
</feature>
<reference evidence="2" key="2">
    <citation type="submission" date="2013-10" db="EMBL/GenBank/DDBJ databases">
        <authorList>
            <person name="Aslett M."/>
        </authorList>
    </citation>
    <scope>NUCLEOTIDE SEQUENCE [LARGE SCALE GENOMIC DNA]</scope>
    <source>
        <strain evidence="2">Houghton</strain>
    </source>
</reference>
<evidence type="ECO:0000313" key="3">
    <source>
        <dbReference type="Proteomes" id="UP000018201"/>
    </source>
</evidence>
<keyword evidence="3" id="KW-1185">Reference proteome</keyword>
<feature type="compositionally biased region" description="Polar residues" evidence="1">
    <location>
        <begin position="249"/>
        <end position="264"/>
    </location>
</feature>
<dbReference type="VEuPathDB" id="ToxoDB:EPH_0019820"/>
<gene>
    <name evidence="2" type="ORF">EPH_0019820</name>
</gene>
<accession>U6H3F2</accession>
<sequence>MVLGLETVPHLPCDKKTALVVLLSTICTQEIAVYGVYSTPRVEQERIKTIDILLNLGRQAFAQLHADGESFQKVSRGAEMLDLLERFRIPEPVQIPGGLTAEASISLFRISHCKEALEQLQRWVKRSVTVPKDVSERALKILSYTRHETKQRLKADANTKSYVDEKQIQLRFYGIIEPSQKRSAAYPKSIEREMRRLGRGYGRLQRLFVRNIKSALSQQPVQLSLQEHRQQWAQQQQQELQPLQQQHHSTSQPAENTAVATQPGEQLAMLRSGVGVPPPLPSSPLPAPCQGALPTPTPTFLNSPVPQSSQPPRKDSRQHIPTAPPELPDQLPAHSAPTSQVTQQESRKQQQSSFSSSTSMSGFRAEAPVFRPRGIPQEEAQWDTSNTYPGTVHASWTAPPAPGFASPWQTAGEGTHWPNEPERIDQWEARWLQDPSSQSLPPSGENQEIPPLVDVSLEVPLDSVDRRLSKTPFVSITAFVLEKVQLQLGWVDAGNKQNTPCTLRCPLR</sequence>
<evidence type="ECO:0000313" key="2">
    <source>
        <dbReference type="EMBL" id="CDI86417.1"/>
    </source>
</evidence>
<organism evidence="2 3">
    <name type="scientific">Eimeria praecox</name>
    <dbReference type="NCBI Taxonomy" id="51316"/>
    <lineage>
        <taxon>Eukaryota</taxon>
        <taxon>Sar</taxon>
        <taxon>Alveolata</taxon>
        <taxon>Apicomplexa</taxon>
        <taxon>Conoidasida</taxon>
        <taxon>Coccidia</taxon>
        <taxon>Eucoccidiorida</taxon>
        <taxon>Eimeriorina</taxon>
        <taxon>Eimeriidae</taxon>
        <taxon>Eimeria</taxon>
    </lineage>
</organism>
<feature type="compositionally biased region" description="Low complexity" evidence="1">
    <location>
        <begin position="233"/>
        <end position="248"/>
    </location>
</feature>
<dbReference type="EMBL" id="HG695309">
    <property type="protein sequence ID" value="CDI86417.1"/>
    <property type="molecule type" value="Genomic_DNA"/>
</dbReference>
<dbReference type="Proteomes" id="UP000018201">
    <property type="component" value="Unassembled WGS sequence"/>
</dbReference>
<dbReference type="AlphaFoldDB" id="U6H3F2"/>
<name>U6H3F2_9EIME</name>
<protein>
    <submittedName>
        <fullName evidence="2">Uncharacterized protein</fullName>
    </submittedName>
</protein>
<proteinExistence type="predicted"/>
<feature type="region of interest" description="Disordered" evidence="1">
    <location>
        <begin position="233"/>
        <end position="375"/>
    </location>
</feature>
<feature type="compositionally biased region" description="Pro residues" evidence="1">
    <location>
        <begin position="276"/>
        <end position="287"/>
    </location>
</feature>
<feature type="region of interest" description="Disordered" evidence="1">
    <location>
        <begin position="398"/>
        <end position="420"/>
    </location>
</feature>
<evidence type="ECO:0000256" key="1">
    <source>
        <dbReference type="SAM" id="MobiDB-lite"/>
    </source>
</evidence>
<reference evidence="2" key="1">
    <citation type="submission" date="2013-10" db="EMBL/GenBank/DDBJ databases">
        <title>Genomic analysis of the causative agents of coccidiosis in chickens.</title>
        <authorList>
            <person name="Reid A.J."/>
            <person name="Blake D."/>
            <person name="Billington K."/>
            <person name="Browne H."/>
            <person name="Dunn M."/>
            <person name="Hung S."/>
            <person name="Kawahara F."/>
            <person name="Miranda-Saavedra D."/>
            <person name="Mourier T."/>
            <person name="Nagra H."/>
            <person name="Otto T.D."/>
            <person name="Rawlings N."/>
            <person name="Sanchez A."/>
            <person name="Sanders M."/>
            <person name="Subramaniam C."/>
            <person name="Tay Y."/>
            <person name="Dear P."/>
            <person name="Doerig C."/>
            <person name="Gruber A."/>
            <person name="Parkinson J."/>
            <person name="Shirley M."/>
            <person name="Wan K.L."/>
            <person name="Berriman M."/>
            <person name="Tomley F."/>
            <person name="Pain A."/>
        </authorList>
    </citation>
    <scope>NUCLEOTIDE SEQUENCE [LARGE SCALE GENOMIC DNA]</scope>
    <source>
        <strain evidence="2">Houghton</strain>
    </source>
</reference>